<sequence length="589" mass="66528">MDESEKTTALKKAYAEIILNTAKEAAARITISERKAIRYQHDLFCTKEEALHLLVRLKRMIDAKTIEAEITSSTQERKIDELEAQLHEAEDIITDLRSELELVRDKLEKVKKNQVQPLKCQIVKDSVASHRNATSRTIHPSLSNSGFETVTTKEMKITTINQRILDNKCCCGTKQTDQLSAHLDHYYVQNSGLGSKIIRGKEPELYKNGCTQRFRALERNLLNEKLPGDVDDQSSLINSELITETSDKDERKCMPFAKIKILNLVKNFSRKQVKKPVKARPSSRRKTRFGKAKASTHKLHPGQFMKPQRSVLSLCKIYSINRDINSSEVAHICPSVKADIKDTSKNFNDQEEELQHKGCCPTDALMWINKGKRSSVLTYCNTCSYPTCVNNEWVEYLLERAEKEAKMKPLPRLDPGLTLITRNVDLILGSTNVTVSAKVLDQSRVVQSAADEDTELRDESMLVRQEDKAMGNLTVPCSGLIPEMVNVPQVYSDLTVLEAHEETDGSPSKLDGNGILKYTFQRKRKTESLSDPDISTSPEKSTIKRRAGEKQEAAPEPQKSSLVNESSRDSRRLAQVARQLISLSGKRWS</sequence>
<dbReference type="PANTHER" id="PTHR34778:SF6">
    <property type="entry name" value="SHUGOSHIN C-TERMINAL DOMAIN-CONTAINING PROTEIN"/>
    <property type="match status" value="1"/>
</dbReference>
<dbReference type="EMBL" id="BDDD01001072">
    <property type="protein sequence ID" value="GAV73080.1"/>
    <property type="molecule type" value="Genomic_DNA"/>
</dbReference>
<accession>A0A1Q3BYK0</accession>
<keyword evidence="1" id="KW-0175">Coiled coil</keyword>
<evidence type="ECO:0000256" key="1">
    <source>
        <dbReference type="SAM" id="Coils"/>
    </source>
</evidence>
<feature type="region of interest" description="Disordered" evidence="2">
    <location>
        <begin position="273"/>
        <end position="297"/>
    </location>
</feature>
<comment type="caution">
    <text evidence="3">The sequence shown here is derived from an EMBL/GenBank/DDBJ whole genome shotgun (WGS) entry which is preliminary data.</text>
</comment>
<evidence type="ECO:0000313" key="4">
    <source>
        <dbReference type="Proteomes" id="UP000187406"/>
    </source>
</evidence>
<protein>
    <submittedName>
        <fullName evidence="3">Uncharacterized protein</fullName>
    </submittedName>
</protein>
<feature type="region of interest" description="Disordered" evidence="2">
    <location>
        <begin position="526"/>
        <end position="571"/>
    </location>
</feature>
<dbReference type="OrthoDB" id="657513at2759"/>
<evidence type="ECO:0000256" key="2">
    <source>
        <dbReference type="SAM" id="MobiDB-lite"/>
    </source>
</evidence>
<dbReference type="PANTHER" id="PTHR34778">
    <property type="entry name" value="OS02G0580700 PROTEIN"/>
    <property type="match status" value="1"/>
</dbReference>
<dbReference type="STRING" id="3775.A0A1Q3BYK0"/>
<keyword evidence="4" id="KW-1185">Reference proteome</keyword>
<dbReference type="FunCoup" id="A0A1Q3BYK0">
    <property type="interactions" value="499"/>
</dbReference>
<dbReference type="AlphaFoldDB" id="A0A1Q3BYK0"/>
<evidence type="ECO:0000313" key="3">
    <source>
        <dbReference type="EMBL" id="GAV73080.1"/>
    </source>
</evidence>
<reference evidence="4" key="1">
    <citation type="submission" date="2016-04" db="EMBL/GenBank/DDBJ databases">
        <title>Cephalotus genome sequencing.</title>
        <authorList>
            <person name="Fukushima K."/>
            <person name="Hasebe M."/>
            <person name="Fang X."/>
        </authorList>
    </citation>
    <scope>NUCLEOTIDE SEQUENCE [LARGE SCALE GENOMIC DNA]</scope>
    <source>
        <strain evidence="4">cv. St1</strain>
    </source>
</reference>
<proteinExistence type="predicted"/>
<organism evidence="3 4">
    <name type="scientific">Cephalotus follicularis</name>
    <name type="common">Albany pitcher plant</name>
    <dbReference type="NCBI Taxonomy" id="3775"/>
    <lineage>
        <taxon>Eukaryota</taxon>
        <taxon>Viridiplantae</taxon>
        <taxon>Streptophyta</taxon>
        <taxon>Embryophyta</taxon>
        <taxon>Tracheophyta</taxon>
        <taxon>Spermatophyta</taxon>
        <taxon>Magnoliopsida</taxon>
        <taxon>eudicotyledons</taxon>
        <taxon>Gunneridae</taxon>
        <taxon>Pentapetalae</taxon>
        <taxon>rosids</taxon>
        <taxon>fabids</taxon>
        <taxon>Oxalidales</taxon>
        <taxon>Cephalotaceae</taxon>
        <taxon>Cephalotus</taxon>
    </lineage>
</organism>
<dbReference type="Proteomes" id="UP000187406">
    <property type="component" value="Unassembled WGS sequence"/>
</dbReference>
<feature type="coiled-coil region" evidence="1">
    <location>
        <begin position="72"/>
        <end position="113"/>
    </location>
</feature>
<name>A0A1Q3BYK0_CEPFO</name>
<gene>
    <name evidence="3" type="ORF">CFOL_v3_16567</name>
</gene>
<dbReference type="InParanoid" id="A0A1Q3BYK0"/>